<sequence>MPATLDPAVGESLCAALREQAARLGVSLGDEPIWAQASLSEAADPYTQAVSVLATWRGGARYGQATFFPDGRVFAEYQVLAPHPTRPGCFIDAVQVWGAPAAWRGEAVLIELPAED</sequence>
<gene>
    <name evidence="1" type="ORF">DFR34_103204</name>
</gene>
<evidence type="ECO:0000313" key="1">
    <source>
        <dbReference type="EMBL" id="PXX80861.1"/>
    </source>
</evidence>
<evidence type="ECO:0000313" key="2">
    <source>
        <dbReference type="Proteomes" id="UP000247555"/>
    </source>
</evidence>
<dbReference type="EMBL" id="QJKI01000003">
    <property type="protein sequence ID" value="PXX80861.1"/>
    <property type="molecule type" value="Genomic_DNA"/>
</dbReference>
<proteinExistence type="predicted"/>
<dbReference type="Proteomes" id="UP000247555">
    <property type="component" value="Unassembled WGS sequence"/>
</dbReference>
<dbReference type="AlphaFoldDB" id="A0A318KSR3"/>
<reference evidence="1 2" key="1">
    <citation type="submission" date="2018-05" db="EMBL/GenBank/DDBJ databases">
        <title>Genomic Encyclopedia of Type Strains, Phase IV (KMG-IV): sequencing the most valuable type-strain genomes for metagenomic binning, comparative biology and taxonomic classification.</title>
        <authorList>
            <person name="Goeker M."/>
        </authorList>
    </citation>
    <scope>NUCLEOTIDE SEQUENCE [LARGE SCALE GENOMIC DNA]</scope>
    <source>
        <strain evidence="1 2">DSM 29661</strain>
    </source>
</reference>
<dbReference type="OrthoDB" id="9181593at2"/>
<protein>
    <submittedName>
        <fullName evidence="1">Uncharacterized protein</fullName>
    </submittedName>
</protein>
<organism evidence="1 2">
    <name type="scientific">Rivihabitans pingtungensis</name>
    <dbReference type="NCBI Taxonomy" id="1054498"/>
    <lineage>
        <taxon>Bacteria</taxon>
        <taxon>Pseudomonadati</taxon>
        <taxon>Pseudomonadota</taxon>
        <taxon>Betaproteobacteria</taxon>
        <taxon>Neisseriales</taxon>
        <taxon>Aquaspirillaceae</taxon>
        <taxon>Rivihabitans</taxon>
    </lineage>
</organism>
<accession>A0A318KSR3</accession>
<keyword evidence="2" id="KW-1185">Reference proteome</keyword>
<comment type="caution">
    <text evidence="1">The sequence shown here is derived from an EMBL/GenBank/DDBJ whole genome shotgun (WGS) entry which is preliminary data.</text>
</comment>
<dbReference type="RefSeq" id="WP_110389888.1">
    <property type="nucleotide sequence ID" value="NZ_CALCOA010000149.1"/>
</dbReference>
<name>A0A318KSR3_9NEIS</name>